<evidence type="ECO:0000256" key="6">
    <source>
        <dbReference type="ARBA" id="ARBA00023004"/>
    </source>
</evidence>
<evidence type="ECO:0000256" key="5">
    <source>
        <dbReference type="ARBA" id="ARBA00022723"/>
    </source>
</evidence>
<dbReference type="GO" id="GO:0020037">
    <property type="term" value="F:heme binding"/>
    <property type="evidence" value="ECO:0007669"/>
    <property type="project" value="InterPro"/>
</dbReference>
<dbReference type="InterPro" id="IPR050056">
    <property type="entry name" value="Hemoglobin_oxygen_transport"/>
</dbReference>
<evidence type="ECO:0000256" key="3">
    <source>
        <dbReference type="ARBA" id="ARBA00022617"/>
    </source>
</evidence>
<keyword evidence="3 7" id="KW-0349">Heme</keyword>
<evidence type="ECO:0000313" key="10">
    <source>
        <dbReference type="Proteomes" id="UP001295444"/>
    </source>
</evidence>
<organism evidence="9 10">
    <name type="scientific">Pelobates cultripes</name>
    <name type="common">Western spadefoot toad</name>
    <dbReference type="NCBI Taxonomy" id="61616"/>
    <lineage>
        <taxon>Eukaryota</taxon>
        <taxon>Metazoa</taxon>
        <taxon>Chordata</taxon>
        <taxon>Craniata</taxon>
        <taxon>Vertebrata</taxon>
        <taxon>Euteleostomi</taxon>
        <taxon>Amphibia</taxon>
        <taxon>Batrachia</taxon>
        <taxon>Anura</taxon>
        <taxon>Pelobatoidea</taxon>
        <taxon>Pelobatidae</taxon>
        <taxon>Pelobates</taxon>
    </lineage>
</organism>
<keyword evidence="4 7" id="KW-0561">Oxygen transport</keyword>
<dbReference type="InterPro" id="IPR009050">
    <property type="entry name" value="Globin-like_sf"/>
</dbReference>
<keyword evidence="5" id="KW-0479">Metal-binding</keyword>
<dbReference type="PANTHER" id="PTHR11442">
    <property type="entry name" value="HEMOGLOBIN FAMILY MEMBER"/>
    <property type="match status" value="1"/>
</dbReference>
<reference evidence="9" key="1">
    <citation type="submission" date="2022-03" db="EMBL/GenBank/DDBJ databases">
        <authorList>
            <person name="Alioto T."/>
            <person name="Alioto T."/>
            <person name="Gomez Garrido J."/>
        </authorList>
    </citation>
    <scope>NUCLEOTIDE SEQUENCE</scope>
</reference>
<dbReference type="GO" id="GO:0031838">
    <property type="term" value="C:haptoglobin-hemoglobin complex"/>
    <property type="evidence" value="ECO:0007669"/>
    <property type="project" value="TreeGrafter"/>
</dbReference>
<keyword evidence="6" id="KW-0408">Iron</keyword>
<dbReference type="GO" id="GO:0004601">
    <property type="term" value="F:peroxidase activity"/>
    <property type="evidence" value="ECO:0007669"/>
    <property type="project" value="TreeGrafter"/>
</dbReference>
<evidence type="ECO:0000256" key="1">
    <source>
        <dbReference type="ARBA" id="ARBA00008705"/>
    </source>
</evidence>
<evidence type="ECO:0000256" key="7">
    <source>
        <dbReference type="RuleBase" id="RU000356"/>
    </source>
</evidence>
<keyword evidence="2 7" id="KW-0813">Transport</keyword>
<sequence>MVLQDSERALIQTFCDKIAPKADALGVEIMERYANAYPQITDYFKKPDSSINKPVMIGHGGKLLISFGDAIKNYDNLKCSLGSLTDLHLNTHNVSREPYKLLNHSILITFAVNFSPEFKNYQMENAWRKFLDEIACVMTNYPDMLAHGGKIMNALGDAIKNYERLNECMESLTDLHVNTLHVEHGPYMHAHCAVCLITLSDNRMPSVCIRR</sequence>
<dbReference type="SUPFAM" id="SSF46458">
    <property type="entry name" value="Globin-like"/>
    <property type="match status" value="2"/>
</dbReference>
<proteinExistence type="inferred from homology"/>
<gene>
    <name evidence="9" type="ORF">PECUL_23A057031</name>
</gene>
<name>A0AAD1S1A0_PELCU</name>
<dbReference type="InterPro" id="IPR000971">
    <property type="entry name" value="Globin"/>
</dbReference>
<evidence type="ECO:0000313" key="9">
    <source>
        <dbReference type="EMBL" id="CAH2285475.1"/>
    </source>
</evidence>
<dbReference type="Pfam" id="PF00042">
    <property type="entry name" value="Globin"/>
    <property type="match status" value="2"/>
</dbReference>
<keyword evidence="10" id="KW-1185">Reference proteome</keyword>
<dbReference type="GO" id="GO:0005344">
    <property type="term" value="F:oxygen carrier activity"/>
    <property type="evidence" value="ECO:0007669"/>
    <property type="project" value="UniProtKB-KW"/>
</dbReference>
<dbReference type="GO" id="GO:0031720">
    <property type="term" value="F:haptoglobin binding"/>
    <property type="evidence" value="ECO:0007669"/>
    <property type="project" value="TreeGrafter"/>
</dbReference>
<dbReference type="AlphaFoldDB" id="A0AAD1S1A0"/>
<feature type="domain" description="Globin" evidence="8">
    <location>
        <begin position="2"/>
        <end position="143"/>
    </location>
</feature>
<dbReference type="GO" id="GO:0042744">
    <property type="term" value="P:hydrogen peroxide catabolic process"/>
    <property type="evidence" value="ECO:0007669"/>
    <property type="project" value="TreeGrafter"/>
</dbReference>
<protein>
    <submittedName>
        <fullName evidence="9">Hemoglobin subunit zeta</fullName>
    </submittedName>
</protein>
<dbReference type="GO" id="GO:0043177">
    <property type="term" value="F:organic acid binding"/>
    <property type="evidence" value="ECO:0007669"/>
    <property type="project" value="TreeGrafter"/>
</dbReference>
<accession>A0AAD1S1A0</accession>
<dbReference type="GO" id="GO:0046872">
    <property type="term" value="F:metal ion binding"/>
    <property type="evidence" value="ECO:0007669"/>
    <property type="project" value="UniProtKB-KW"/>
</dbReference>
<dbReference type="GO" id="GO:0072562">
    <property type="term" value="C:blood microparticle"/>
    <property type="evidence" value="ECO:0007669"/>
    <property type="project" value="TreeGrafter"/>
</dbReference>
<evidence type="ECO:0000256" key="2">
    <source>
        <dbReference type="ARBA" id="ARBA00022448"/>
    </source>
</evidence>
<dbReference type="EMBL" id="OW240915">
    <property type="protein sequence ID" value="CAH2285475.1"/>
    <property type="molecule type" value="Genomic_DNA"/>
</dbReference>
<dbReference type="InterPro" id="IPR012292">
    <property type="entry name" value="Globin/Proto"/>
</dbReference>
<dbReference type="GO" id="GO:0005833">
    <property type="term" value="C:hemoglobin complex"/>
    <property type="evidence" value="ECO:0007669"/>
    <property type="project" value="TreeGrafter"/>
</dbReference>
<dbReference type="Proteomes" id="UP001295444">
    <property type="component" value="Chromosome 04"/>
</dbReference>
<evidence type="ECO:0000259" key="8">
    <source>
        <dbReference type="PROSITE" id="PS01033"/>
    </source>
</evidence>
<dbReference type="PROSITE" id="PS01033">
    <property type="entry name" value="GLOBIN"/>
    <property type="match status" value="1"/>
</dbReference>
<dbReference type="PANTHER" id="PTHR11442:SF41">
    <property type="entry name" value="HEMOGLOBIN SUBUNIT ZETA"/>
    <property type="match status" value="1"/>
</dbReference>
<comment type="similarity">
    <text evidence="1 7">Belongs to the globin family.</text>
</comment>
<evidence type="ECO:0000256" key="4">
    <source>
        <dbReference type="ARBA" id="ARBA00022621"/>
    </source>
</evidence>
<dbReference type="Gene3D" id="1.10.490.10">
    <property type="entry name" value="Globins"/>
    <property type="match status" value="2"/>
</dbReference>
<dbReference type="GO" id="GO:0019825">
    <property type="term" value="F:oxygen binding"/>
    <property type="evidence" value="ECO:0007669"/>
    <property type="project" value="InterPro"/>
</dbReference>